<protein>
    <submittedName>
        <fullName evidence="2">Uncharacterized protein</fullName>
    </submittedName>
</protein>
<reference evidence="2" key="1">
    <citation type="submission" date="2025-08" db="UniProtKB">
        <authorList>
            <consortium name="Ensembl"/>
        </authorList>
    </citation>
    <scope>IDENTIFICATION</scope>
</reference>
<dbReference type="Proteomes" id="UP000694404">
    <property type="component" value="Unplaced"/>
</dbReference>
<evidence type="ECO:0000313" key="3">
    <source>
        <dbReference type="Proteomes" id="UP000694404"/>
    </source>
</evidence>
<accession>A0A8C0GTY2</accession>
<dbReference type="GeneTree" id="ENSGT00960000193149"/>
<dbReference type="Ensembl" id="ENSCABT00000013198.1">
    <property type="protein sequence ID" value="ENSCABP00000012045.1"/>
    <property type="gene ID" value="ENSCABG00000009006.1"/>
</dbReference>
<organism evidence="2 3">
    <name type="scientific">Chelonoidis abingdonii</name>
    <name type="common">Abingdon island giant tortoise</name>
    <name type="synonym">Testudo abingdonii</name>
    <dbReference type="NCBI Taxonomy" id="106734"/>
    <lineage>
        <taxon>Eukaryota</taxon>
        <taxon>Metazoa</taxon>
        <taxon>Chordata</taxon>
        <taxon>Craniata</taxon>
        <taxon>Vertebrata</taxon>
        <taxon>Euteleostomi</taxon>
        <taxon>Archelosauria</taxon>
        <taxon>Testudinata</taxon>
        <taxon>Testudines</taxon>
        <taxon>Cryptodira</taxon>
        <taxon>Durocryptodira</taxon>
        <taxon>Testudinoidea</taxon>
        <taxon>Testudinidae</taxon>
        <taxon>Chelonoidis</taxon>
    </lineage>
</organism>
<reference evidence="2" key="2">
    <citation type="submission" date="2025-09" db="UniProtKB">
        <authorList>
            <consortium name="Ensembl"/>
        </authorList>
    </citation>
    <scope>IDENTIFICATION</scope>
</reference>
<name>A0A8C0GTY2_CHEAB</name>
<dbReference type="AlphaFoldDB" id="A0A8C0GTY2"/>
<sequence>VPYLFPRSRQQPASAEQGPARVPLCGRRLGSLAGRSLAAAGLQPQLDKFGGVTVHLAQLHAPDSLDQVTFQGWLQGKCISGPRGISTYRNHITTTNTTSNPVLTQTSHCLHWNYFLT</sequence>
<evidence type="ECO:0000256" key="1">
    <source>
        <dbReference type="SAM" id="MobiDB-lite"/>
    </source>
</evidence>
<evidence type="ECO:0000313" key="2">
    <source>
        <dbReference type="Ensembl" id="ENSCABP00000012045.1"/>
    </source>
</evidence>
<keyword evidence="3" id="KW-1185">Reference proteome</keyword>
<proteinExistence type="predicted"/>
<feature type="region of interest" description="Disordered" evidence="1">
    <location>
        <begin position="1"/>
        <end position="20"/>
    </location>
</feature>